<reference evidence="3" key="1">
    <citation type="submission" date="2023-06" db="EMBL/GenBank/DDBJ databases">
        <title>Male Hemibagrus guttatus genome.</title>
        <authorList>
            <person name="Bian C."/>
        </authorList>
    </citation>
    <scope>NUCLEOTIDE SEQUENCE</scope>
    <source>
        <strain evidence="3">Male_cb2023</strain>
        <tissue evidence="3">Muscle</tissue>
    </source>
</reference>
<accession>A0AAE0UHT2</accession>
<feature type="compositionally biased region" description="Basic and acidic residues" evidence="1">
    <location>
        <begin position="10"/>
        <end position="28"/>
    </location>
</feature>
<proteinExistence type="predicted"/>
<evidence type="ECO:0000256" key="1">
    <source>
        <dbReference type="SAM" id="MobiDB-lite"/>
    </source>
</evidence>
<sequence>MRSEATSSTENRKWSDIPHGDRGGVSRGEDEEEEEGCDLSGDNYLVINGHQGGSVLLPCSCSDLHAKPQTFTWEYYRTGFSTDVLNDELYRGRLQLFNNISPGNLSLLISDLRVEDGADYRTKKRNFNKIRENRQNNSIRTAPK</sequence>
<evidence type="ECO:0000259" key="2">
    <source>
        <dbReference type="Pfam" id="PF07686"/>
    </source>
</evidence>
<gene>
    <name evidence="3" type="ORF">QTP70_009897</name>
</gene>
<dbReference type="Pfam" id="PF07686">
    <property type="entry name" value="V-set"/>
    <property type="match status" value="1"/>
</dbReference>
<dbReference type="InterPro" id="IPR013106">
    <property type="entry name" value="Ig_V-set"/>
</dbReference>
<dbReference type="InterPro" id="IPR036179">
    <property type="entry name" value="Ig-like_dom_sf"/>
</dbReference>
<feature type="region of interest" description="Disordered" evidence="1">
    <location>
        <begin position="1"/>
        <end position="41"/>
    </location>
</feature>
<name>A0AAE0UHT2_9TELE</name>
<evidence type="ECO:0000313" key="4">
    <source>
        <dbReference type="Proteomes" id="UP001274896"/>
    </source>
</evidence>
<dbReference type="EMBL" id="JAUCMX010000030">
    <property type="protein sequence ID" value="KAK3506566.1"/>
    <property type="molecule type" value="Genomic_DNA"/>
</dbReference>
<dbReference type="InterPro" id="IPR013783">
    <property type="entry name" value="Ig-like_fold"/>
</dbReference>
<dbReference type="Gene3D" id="2.60.40.10">
    <property type="entry name" value="Immunoglobulins"/>
    <property type="match status" value="1"/>
</dbReference>
<dbReference type="AlphaFoldDB" id="A0AAE0UHT2"/>
<comment type="caution">
    <text evidence="3">The sequence shown here is derived from an EMBL/GenBank/DDBJ whole genome shotgun (WGS) entry which is preliminary data.</text>
</comment>
<evidence type="ECO:0000313" key="3">
    <source>
        <dbReference type="EMBL" id="KAK3506566.1"/>
    </source>
</evidence>
<dbReference type="SUPFAM" id="SSF48726">
    <property type="entry name" value="Immunoglobulin"/>
    <property type="match status" value="1"/>
</dbReference>
<dbReference type="Proteomes" id="UP001274896">
    <property type="component" value="Unassembled WGS sequence"/>
</dbReference>
<organism evidence="3 4">
    <name type="scientific">Hemibagrus guttatus</name>
    <dbReference type="NCBI Taxonomy" id="175788"/>
    <lineage>
        <taxon>Eukaryota</taxon>
        <taxon>Metazoa</taxon>
        <taxon>Chordata</taxon>
        <taxon>Craniata</taxon>
        <taxon>Vertebrata</taxon>
        <taxon>Euteleostomi</taxon>
        <taxon>Actinopterygii</taxon>
        <taxon>Neopterygii</taxon>
        <taxon>Teleostei</taxon>
        <taxon>Ostariophysi</taxon>
        <taxon>Siluriformes</taxon>
        <taxon>Bagridae</taxon>
        <taxon>Hemibagrus</taxon>
    </lineage>
</organism>
<protein>
    <recommendedName>
        <fullName evidence="2">Immunoglobulin V-set domain-containing protein</fullName>
    </recommendedName>
</protein>
<feature type="domain" description="Immunoglobulin V-set" evidence="2">
    <location>
        <begin position="47"/>
        <end position="130"/>
    </location>
</feature>
<keyword evidence="4" id="KW-1185">Reference proteome</keyword>